<dbReference type="PANTHER" id="PTHR45458:SF1">
    <property type="entry name" value="SHORT CHAIN DEHYDROGENASE"/>
    <property type="match status" value="1"/>
</dbReference>
<dbReference type="PANTHER" id="PTHR45458">
    <property type="entry name" value="SHORT-CHAIN DEHYDROGENASE/REDUCTASE SDR"/>
    <property type="match status" value="1"/>
</dbReference>
<evidence type="ECO:0000313" key="2">
    <source>
        <dbReference type="Proteomes" id="UP000265836"/>
    </source>
</evidence>
<dbReference type="RefSeq" id="WP_119692904.1">
    <property type="nucleotide sequence ID" value="NZ_QXDA01000003.1"/>
</dbReference>
<accession>A0A397N2M8</accession>
<sequence>MAVKRQILICGASRGLGLGLVRSFLDAGWQVHAVVRELRPASPLEALRTQHPNDLQVITCDLNQLDAANSIEAALNGQRLDSALFNAGVYGPAHQDPRQAELADIGQLFLANAIAPIRLAQQLSGHVIDGGVIACMSSQMASVELALAADMPLYGASKAALNSLLRSWQAQIPAEQPWSLLALHPGWVRTDMGGDSAPLSVEQSAEGLREVITQQLGRRLCAFLDYQGNTLPW</sequence>
<dbReference type="Proteomes" id="UP000265836">
    <property type="component" value="Unassembled WGS sequence"/>
</dbReference>
<dbReference type="EMBL" id="QXDA01000003">
    <property type="protein sequence ID" value="RIA31560.1"/>
    <property type="molecule type" value="Genomic_DNA"/>
</dbReference>
<dbReference type="Pfam" id="PF00106">
    <property type="entry name" value="adh_short"/>
    <property type="match status" value="1"/>
</dbReference>
<protein>
    <submittedName>
        <fullName evidence="1">Short-subunit dehydrogenase</fullName>
    </submittedName>
</protein>
<dbReference type="InterPro" id="IPR036291">
    <property type="entry name" value="NAD(P)-bd_dom_sf"/>
</dbReference>
<dbReference type="NCBIfam" id="NF006035">
    <property type="entry name" value="PRK08177.1"/>
    <property type="match status" value="1"/>
</dbReference>
<reference evidence="1 2" key="1">
    <citation type="submission" date="2018-08" db="EMBL/GenBank/DDBJ databases">
        <title>Genome sequencing of rice bacterial endophytes.</title>
        <authorList>
            <person name="Venturi V."/>
        </authorList>
    </citation>
    <scope>NUCLEOTIDE SEQUENCE [LARGE SCALE GENOMIC DNA]</scope>
    <source>
        <strain evidence="1 2">E1205</strain>
    </source>
</reference>
<dbReference type="PRINTS" id="PR00081">
    <property type="entry name" value="GDHRDH"/>
</dbReference>
<organism evidence="1 2">
    <name type="scientific">Ectopseudomonas oleovorans</name>
    <name type="common">Pseudomonas oleovorans</name>
    <dbReference type="NCBI Taxonomy" id="301"/>
    <lineage>
        <taxon>Bacteria</taxon>
        <taxon>Pseudomonadati</taxon>
        <taxon>Pseudomonadota</taxon>
        <taxon>Gammaproteobacteria</taxon>
        <taxon>Pseudomonadales</taxon>
        <taxon>Pseudomonadaceae</taxon>
        <taxon>Ectopseudomonas</taxon>
    </lineage>
</organism>
<comment type="caution">
    <text evidence="1">The sequence shown here is derived from an EMBL/GenBank/DDBJ whole genome shotgun (WGS) entry which is preliminary data.</text>
</comment>
<proteinExistence type="predicted"/>
<dbReference type="InterPro" id="IPR002347">
    <property type="entry name" value="SDR_fam"/>
</dbReference>
<dbReference type="PROSITE" id="PS00061">
    <property type="entry name" value="ADH_SHORT"/>
    <property type="match status" value="1"/>
</dbReference>
<evidence type="ECO:0000313" key="1">
    <source>
        <dbReference type="EMBL" id="RIA31560.1"/>
    </source>
</evidence>
<dbReference type="Gene3D" id="3.40.50.720">
    <property type="entry name" value="NAD(P)-binding Rossmann-like Domain"/>
    <property type="match status" value="1"/>
</dbReference>
<dbReference type="InterPro" id="IPR020904">
    <property type="entry name" value="Sc_DH/Rdtase_CS"/>
</dbReference>
<dbReference type="InterPro" id="IPR052184">
    <property type="entry name" value="SDR_enzymes"/>
</dbReference>
<dbReference type="AlphaFoldDB" id="A0A397N2M8"/>
<dbReference type="SUPFAM" id="SSF51735">
    <property type="entry name" value="NAD(P)-binding Rossmann-fold domains"/>
    <property type="match status" value="1"/>
</dbReference>
<dbReference type="GO" id="GO:0016616">
    <property type="term" value="F:oxidoreductase activity, acting on the CH-OH group of donors, NAD or NADP as acceptor"/>
    <property type="evidence" value="ECO:0007669"/>
    <property type="project" value="TreeGrafter"/>
</dbReference>
<name>A0A397N2M8_ECTOL</name>
<gene>
    <name evidence="1" type="ORF">DFO61_2282</name>
</gene>